<dbReference type="AlphaFoldDB" id="A0A479ZUI5"/>
<keyword evidence="3" id="KW-1185">Reference proteome</keyword>
<dbReference type="Proteomes" id="UP000300142">
    <property type="component" value="Unassembled WGS sequence"/>
</dbReference>
<keyword evidence="1" id="KW-0802">TPR repeat</keyword>
<feature type="repeat" description="TPR" evidence="1">
    <location>
        <begin position="10"/>
        <end position="43"/>
    </location>
</feature>
<comment type="caution">
    <text evidence="2">The sequence shown here is derived from an EMBL/GenBank/DDBJ whole genome shotgun (WGS) entry which is preliminary data.</text>
</comment>
<dbReference type="InterPro" id="IPR019734">
    <property type="entry name" value="TPR_rpt"/>
</dbReference>
<evidence type="ECO:0000256" key="1">
    <source>
        <dbReference type="PROSITE-ProRule" id="PRU00339"/>
    </source>
</evidence>
<evidence type="ECO:0000313" key="3">
    <source>
        <dbReference type="Proteomes" id="UP000300142"/>
    </source>
</evidence>
<reference evidence="3" key="1">
    <citation type="submission" date="2019-02" db="EMBL/GenBank/DDBJ databases">
        <title>Draft genome sequence of Sphaerospermopsis reniformis NIES-1949.</title>
        <authorList>
            <person name="Yamaguchi H."/>
            <person name="Suzuki S."/>
            <person name="Kawachi M."/>
        </authorList>
    </citation>
    <scope>NUCLEOTIDE SEQUENCE [LARGE SCALE GENOMIC DNA]</scope>
    <source>
        <strain evidence="3">NIES-1949</strain>
    </source>
</reference>
<proteinExistence type="predicted"/>
<accession>A0A479ZUI5</accession>
<sequence>MVLPAQIAKPEDFYTWGVAAAEKGNLKQAIDYFSQAIALKPDYAGAYLSRGVAI</sequence>
<evidence type="ECO:0000313" key="2">
    <source>
        <dbReference type="EMBL" id="GCL36225.1"/>
    </source>
</evidence>
<name>A0A479ZUI5_9CYAN</name>
<dbReference type="Gene3D" id="1.25.40.10">
    <property type="entry name" value="Tetratricopeptide repeat domain"/>
    <property type="match status" value="1"/>
</dbReference>
<dbReference type="SMART" id="SM00028">
    <property type="entry name" value="TPR"/>
    <property type="match status" value="1"/>
</dbReference>
<dbReference type="InterPro" id="IPR011990">
    <property type="entry name" value="TPR-like_helical_dom_sf"/>
</dbReference>
<dbReference type="Pfam" id="PF13414">
    <property type="entry name" value="TPR_11"/>
    <property type="match status" value="1"/>
</dbReference>
<gene>
    <name evidence="2" type="ORF">SR1949_13270</name>
</gene>
<dbReference type="EMBL" id="BJCE01000030">
    <property type="protein sequence ID" value="GCL36225.1"/>
    <property type="molecule type" value="Genomic_DNA"/>
</dbReference>
<dbReference type="PROSITE" id="PS50005">
    <property type="entry name" value="TPR"/>
    <property type="match status" value="1"/>
</dbReference>
<organism evidence="2 3">
    <name type="scientific">Sphaerospermopsis reniformis</name>
    <dbReference type="NCBI Taxonomy" id="531300"/>
    <lineage>
        <taxon>Bacteria</taxon>
        <taxon>Bacillati</taxon>
        <taxon>Cyanobacteriota</taxon>
        <taxon>Cyanophyceae</taxon>
        <taxon>Nostocales</taxon>
        <taxon>Aphanizomenonaceae</taxon>
        <taxon>Sphaerospermopsis</taxon>
    </lineage>
</organism>
<protein>
    <submittedName>
        <fullName evidence="2">Pentapeptide repeat-containing protein</fullName>
    </submittedName>
</protein>
<dbReference type="SUPFAM" id="SSF48452">
    <property type="entry name" value="TPR-like"/>
    <property type="match status" value="1"/>
</dbReference>